<dbReference type="SUPFAM" id="SSF50965">
    <property type="entry name" value="Galactose oxidase, central domain"/>
    <property type="match status" value="1"/>
</dbReference>
<feature type="domain" description="Galactose oxidase-like Early set" evidence="4">
    <location>
        <begin position="447"/>
        <end position="555"/>
    </location>
</feature>
<accession>A0A0C9X008</accession>
<name>A0A0C9X008_9AGAR</name>
<dbReference type="Gene3D" id="2.130.10.80">
    <property type="entry name" value="Galactose oxidase/kelch, beta-propeller"/>
    <property type="match status" value="1"/>
</dbReference>
<dbReference type="InterPro" id="IPR037293">
    <property type="entry name" value="Gal_Oxidase_central_sf"/>
</dbReference>
<evidence type="ECO:0000313" key="5">
    <source>
        <dbReference type="EMBL" id="KIJ94588.1"/>
    </source>
</evidence>
<dbReference type="STRING" id="1095629.A0A0C9X008"/>
<evidence type="ECO:0000256" key="1">
    <source>
        <dbReference type="ARBA" id="ARBA00022729"/>
    </source>
</evidence>
<dbReference type="InterPro" id="IPR014756">
    <property type="entry name" value="Ig_E-set"/>
</dbReference>
<evidence type="ECO:0000256" key="2">
    <source>
        <dbReference type="SAM" id="SignalP"/>
    </source>
</evidence>
<dbReference type="OrthoDB" id="2019572at2759"/>
<dbReference type="PANTHER" id="PTHR32208:SF21">
    <property type="entry name" value="LOW QUALITY PROTEIN: ALDEHYDE OXIDASE GLOX-LIKE"/>
    <property type="match status" value="1"/>
</dbReference>
<reference evidence="5 6" key="1">
    <citation type="submission" date="2014-04" db="EMBL/GenBank/DDBJ databases">
        <authorList>
            <consortium name="DOE Joint Genome Institute"/>
            <person name="Kuo A."/>
            <person name="Kohler A."/>
            <person name="Nagy L.G."/>
            <person name="Floudas D."/>
            <person name="Copeland A."/>
            <person name="Barry K.W."/>
            <person name="Cichocki N."/>
            <person name="Veneault-Fourrey C."/>
            <person name="LaButti K."/>
            <person name="Lindquist E.A."/>
            <person name="Lipzen A."/>
            <person name="Lundell T."/>
            <person name="Morin E."/>
            <person name="Murat C."/>
            <person name="Sun H."/>
            <person name="Tunlid A."/>
            <person name="Henrissat B."/>
            <person name="Grigoriev I.V."/>
            <person name="Hibbett D.S."/>
            <person name="Martin F."/>
            <person name="Nordberg H.P."/>
            <person name="Cantor M.N."/>
            <person name="Hua S.X."/>
        </authorList>
    </citation>
    <scope>NUCLEOTIDE SEQUENCE [LARGE SCALE GENOMIC DNA]</scope>
    <source>
        <strain evidence="5 6">LaAM-08-1</strain>
    </source>
</reference>
<proteinExistence type="predicted"/>
<evidence type="ECO:0000259" key="4">
    <source>
        <dbReference type="Pfam" id="PF09118"/>
    </source>
</evidence>
<protein>
    <submittedName>
        <fullName evidence="5">Copper radical oxidase</fullName>
    </submittedName>
</protein>
<dbReference type="CDD" id="cd02851">
    <property type="entry name" value="E_set_GO_C"/>
    <property type="match status" value="1"/>
</dbReference>
<dbReference type="InterPro" id="IPR015202">
    <property type="entry name" value="GO-like_E_set"/>
</dbReference>
<dbReference type="SUPFAM" id="SSF81296">
    <property type="entry name" value="E set domains"/>
    <property type="match status" value="1"/>
</dbReference>
<dbReference type="EMBL" id="KN838786">
    <property type="protein sequence ID" value="KIJ94588.1"/>
    <property type="molecule type" value="Genomic_DNA"/>
</dbReference>
<dbReference type="Proteomes" id="UP000054477">
    <property type="component" value="Unassembled WGS sequence"/>
</dbReference>
<gene>
    <name evidence="5" type="ORF">K443DRAFT_354545</name>
</gene>
<dbReference type="InterPro" id="IPR013783">
    <property type="entry name" value="Ig-like_fold"/>
</dbReference>
<feature type="domain" description="Glyoxal oxidase N-terminal" evidence="3">
    <location>
        <begin position="75"/>
        <end position="442"/>
    </location>
</feature>
<dbReference type="Pfam" id="PF09118">
    <property type="entry name" value="GO-like_E_set"/>
    <property type="match status" value="1"/>
</dbReference>
<evidence type="ECO:0000313" key="6">
    <source>
        <dbReference type="Proteomes" id="UP000054477"/>
    </source>
</evidence>
<feature type="signal peptide" evidence="2">
    <location>
        <begin position="1"/>
        <end position="20"/>
    </location>
</feature>
<evidence type="ECO:0000259" key="3">
    <source>
        <dbReference type="Pfam" id="PF07250"/>
    </source>
</evidence>
<keyword evidence="1 2" id="KW-0732">Signal</keyword>
<dbReference type="Gene3D" id="2.60.40.10">
    <property type="entry name" value="Immunoglobulins"/>
    <property type="match status" value="1"/>
</dbReference>
<feature type="chain" id="PRO_5002222597" evidence="2">
    <location>
        <begin position="21"/>
        <end position="619"/>
    </location>
</feature>
<dbReference type="HOGENOM" id="CLU_009630_3_0_1"/>
<dbReference type="AlphaFoldDB" id="A0A0C9X008"/>
<sequence length="619" mass="66456">MKHRILSFTAMAGSMAFVSSAIVQAPGQPSEQGVLGGFKIIGKSPVNAEGMFLGTSNKVYLLDKVENNPTQVNGHAASAAEYAVDSNGNRAMDVSPNSFCSSGSVLGNGTWVNIGGNRAPTTSSDGRRAIRMLNPCDDSNCNWSVSPANYEQRWYSSVEALKDGSVIILGGARGDGYFNDQTRNNPTYEFFPPTPSGHPITSTILTNTLPANYYPLIWLLPSGRLLIQSNWATALLNTTSKKETPLDNVPDAVRTYPAGAGSVMLPLMPMNNWTATIMSCGGLNVPPEAWGAPDFNPMQLSASVSCVKLMPDFSGNYFNDEDLPEGRVMMNMINLPDGKILALNGGRKGSAGYGNQSWAVGQSYADDPVLLPLLYNPHARTGRWSSEGLSPSTIPRLYSSSATLLPDGSVLVAGSNPNMDVTNDQNVKYPTEYRMEKFYPPYYNTRRPQPKGLRPSLSYGGSAFEVWLDRDDLFGNVTSVENATVVVIRPGFSTHSRNMGQRYVQLQSTYTGYKNVTAVLHVSQLPPNPAILAPGPALIFVVVNGIPSIGVPIMVGSGKIEQQKVSPVGGFPSSSILGVQQDGVVPKHKSSGGEDSRRRLGDALCELIVVFVSAIVLGW</sequence>
<dbReference type="InterPro" id="IPR011043">
    <property type="entry name" value="Gal_Oxase/kelch_b-propeller"/>
</dbReference>
<organism evidence="5 6">
    <name type="scientific">Laccaria amethystina LaAM-08-1</name>
    <dbReference type="NCBI Taxonomy" id="1095629"/>
    <lineage>
        <taxon>Eukaryota</taxon>
        <taxon>Fungi</taxon>
        <taxon>Dikarya</taxon>
        <taxon>Basidiomycota</taxon>
        <taxon>Agaricomycotina</taxon>
        <taxon>Agaricomycetes</taxon>
        <taxon>Agaricomycetidae</taxon>
        <taxon>Agaricales</taxon>
        <taxon>Agaricineae</taxon>
        <taxon>Hydnangiaceae</taxon>
        <taxon>Laccaria</taxon>
    </lineage>
</organism>
<keyword evidence="6" id="KW-1185">Reference proteome</keyword>
<dbReference type="InterPro" id="IPR009880">
    <property type="entry name" value="Glyoxal_oxidase_N"/>
</dbReference>
<dbReference type="PANTHER" id="PTHR32208">
    <property type="entry name" value="SECRETED PROTEIN-RELATED"/>
    <property type="match status" value="1"/>
</dbReference>
<reference evidence="6" key="2">
    <citation type="submission" date="2015-01" db="EMBL/GenBank/DDBJ databases">
        <title>Evolutionary Origins and Diversification of the Mycorrhizal Mutualists.</title>
        <authorList>
            <consortium name="DOE Joint Genome Institute"/>
            <consortium name="Mycorrhizal Genomics Consortium"/>
            <person name="Kohler A."/>
            <person name="Kuo A."/>
            <person name="Nagy L.G."/>
            <person name="Floudas D."/>
            <person name="Copeland A."/>
            <person name="Barry K.W."/>
            <person name="Cichocki N."/>
            <person name="Veneault-Fourrey C."/>
            <person name="LaButti K."/>
            <person name="Lindquist E.A."/>
            <person name="Lipzen A."/>
            <person name="Lundell T."/>
            <person name="Morin E."/>
            <person name="Murat C."/>
            <person name="Riley R."/>
            <person name="Ohm R."/>
            <person name="Sun H."/>
            <person name="Tunlid A."/>
            <person name="Henrissat B."/>
            <person name="Grigoriev I.V."/>
            <person name="Hibbett D.S."/>
            <person name="Martin F."/>
        </authorList>
    </citation>
    <scope>NUCLEOTIDE SEQUENCE [LARGE SCALE GENOMIC DNA]</scope>
    <source>
        <strain evidence="6">LaAM-08-1</strain>
    </source>
</reference>
<dbReference type="Pfam" id="PF07250">
    <property type="entry name" value="Glyoxal_oxid_N"/>
    <property type="match status" value="1"/>
</dbReference>